<feature type="transmembrane region" description="Helical" evidence="5">
    <location>
        <begin position="347"/>
        <end position="371"/>
    </location>
</feature>
<accession>A0ABU3LJ71</accession>
<dbReference type="Proteomes" id="UP001257277">
    <property type="component" value="Unassembled WGS sequence"/>
</dbReference>
<gene>
    <name evidence="6" type="ORF">RQM59_12220</name>
</gene>
<evidence type="ECO:0000256" key="2">
    <source>
        <dbReference type="ARBA" id="ARBA00022692"/>
    </source>
</evidence>
<evidence type="ECO:0000313" key="6">
    <source>
        <dbReference type="EMBL" id="MDT7833153.1"/>
    </source>
</evidence>
<comment type="caution">
    <text evidence="6">The sequence shown here is derived from an EMBL/GenBank/DDBJ whole genome shotgun (WGS) entry which is preliminary data.</text>
</comment>
<feature type="transmembrane region" description="Helical" evidence="5">
    <location>
        <begin position="278"/>
        <end position="301"/>
    </location>
</feature>
<name>A0ABU3LJ71_9FLAO</name>
<feature type="transmembrane region" description="Helical" evidence="5">
    <location>
        <begin position="36"/>
        <end position="54"/>
    </location>
</feature>
<protein>
    <submittedName>
        <fullName evidence="6">Nramp family divalent metal transporter</fullName>
    </submittedName>
</protein>
<dbReference type="PANTHER" id="PTHR11706">
    <property type="entry name" value="SOLUTE CARRIER PROTEIN FAMILY 11 MEMBER"/>
    <property type="match status" value="1"/>
</dbReference>
<keyword evidence="3 5" id="KW-1133">Transmembrane helix</keyword>
<dbReference type="InterPro" id="IPR001046">
    <property type="entry name" value="NRAMP_fam"/>
</dbReference>
<evidence type="ECO:0000313" key="7">
    <source>
        <dbReference type="Proteomes" id="UP001257277"/>
    </source>
</evidence>
<dbReference type="NCBIfam" id="NF037982">
    <property type="entry name" value="Nramp_1"/>
    <property type="match status" value="1"/>
</dbReference>
<keyword evidence="4 5" id="KW-0472">Membrane</keyword>
<sequence length="407" mass="45065">MTKKSILRSLGPGLLFAGAAIGVSHLVQSTRAGANFGFGLLWALLVVNIFKYPFFQYGPRYAAATGETLLDGYKRLGKGVLIAYYILSFATMFTIQAAVTIVTAGLAVNLFGMTNDLVVWSAIITGVSILILIVGRYKLLDNLMKYIILILTISTIIAVVVAISSTQQTFDFAQILPRGPTEILFLIAFLGWMPAPLDISIWHSLWSVEKEKTTFQKIPPKQAIFDFNIGYIGTLFLGVCFVLLGALVMFNSGETFSSSSGAFAGQLINLYTENLGDFSYIFIAAAAFTTMFSTTITTLDASPRAMAKTTSLLFQKNTFFKYWFWILLLAIGTFLILKYFLNDMKLLVQIATVLSFLTAPFYAILNFILISGKHTPEEHRPNIYLKILSWIGIAFLIGFSIWFLLNA</sequence>
<keyword evidence="7" id="KW-1185">Reference proteome</keyword>
<reference evidence="6 7" key="1">
    <citation type="submission" date="2023-09" db="EMBL/GenBank/DDBJ databases">
        <title>Novel taxa isolated from Blanes Bay.</title>
        <authorList>
            <person name="Rey-Velasco X."/>
            <person name="Lucena T."/>
        </authorList>
    </citation>
    <scope>NUCLEOTIDE SEQUENCE [LARGE SCALE GENOMIC DNA]</scope>
    <source>
        <strain evidence="6 7">S356</strain>
    </source>
</reference>
<evidence type="ECO:0000256" key="4">
    <source>
        <dbReference type="ARBA" id="ARBA00023136"/>
    </source>
</evidence>
<evidence type="ECO:0000256" key="3">
    <source>
        <dbReference type="ARBA" id="ARBA00022989"/>
    </source>
</evidence>
<dbReference type="PANTHER" id="PTHR11706:SF3">
    <property type="entry name" value="METAL ION TRANSPORT PROTEIN"/>
    <property type="match status" value="1"/>
</dbReference>
<feature type="transmembrane region" description="Helical" evidence="5">
    <location>
        <begin position="146"/>
        <end position="163"/>
    </location>
</feature>
<keyword evidence="2 5" id="KW-0812">Transmembrane</keyword>
<organism evidence="6 7">
    <name type="scientific">Asprobacillus argus</name>
    <dbReference type="NCBI Taxonomy" id="3076534"/>
    <lineage>
        <taxon>Bacteria</taxon>
        <taxon>Pseudomonadati</taxon>
        <taxon>Bacteroidota</taxon>
        <taxon>Flavobacteriia</taxon>
        <taxon>Flavobacteriales</taxon>
        <taxon>Flavobacteriaceae</taxon>
        <taxon>Asprobacillus</taxon>
    </lineage>
</organism>
<feature type="transmembrane region" description="Helical" evidence="5">
    <location>
        <begin position="322"/>
        <end position="341"/>
    </location>
</feature>
<proteinExistence type="predicted"/>
<evidence type="ECO:0000256" key="1">
    <source>
        <dbReference type="ARBA" id="ARBA00004141"/>
    </source>
</evidence>
<feature type="transmembrane region" description="Helical" evidence="5">
    <location>
        <begin position="82"/>
        <end position="111"/>
    </location>
</feature>
<comment type="subcellular location">
    <subcellularLocation>
        <location evidence="1">Membrane</location>
        <topology evidence="1">Multi-pass membrane protein</topology>
    </subcellularLocation>
</comment>
<dbReference type="RefSeq" id="WP_349242403.1">
    <property type="nucleotide sequence ID" value="NZ_JAVTTO010000004.1"/>
</dbReference>
<feature type="transmembrane region" description="Helical" evidence="5">
    <location>
        <begin position="117"/>
        <end position="134"/>
    </location>
</feature>
<feature type="transmembrane region" description="Helical" evidence="5">
    <location>
        <begin position="183"/>
        <end position="208"/>
    </location>
</feature>
<feature type="transmembrane region" description="Helical" evidence="5">
    <location>
        <begin position="383"/>
        <end position="405"/>
    </location>
</feature>
<feature type="transmembrane region" description="Helical" evidence="5">
    <location>
        <begin position="229"/>
        <end position="250"/>
    </location>
</feature>
<dbReference type="Pfam" id="PF01566">
    <property type="entry name" value="Nramp"/>
    <property type="match status" value="1"/>
</dbReference>
<evidence type="ECO:0000256" key="5">
    <source>
        <dbReference type="SAM" id="Phobius"/>
    </source>
</evidence>
<dbReference type="EMBL" id="JAVTTO010000004">
    <property type="protein sequence ID" value="MDT7833153.1"/>
    <property type="molecule type" value="Genomic_DNA"/>
</dbReference>